<gene>
    <name evidence="1" type="ORF">OCV57_01020</name>
</gene>
<comment type="caution">
    <text evidence="1">The sequence shown here is derived from an EMBL/GenBank/DDBJ whole genome shotgun (WGS) entry which is preliminary data.</text>
</comment>
<dbReference type="RefSeq" id="WP_022287417.1">
    <property type="nucleotide sequence ID" value="NZ_JAOQJZ010000001.1"/>
</dbReference>
<sequence>MGFNVKKDEDEAQVNELVDVIDRLMMGGQGHLTIDIDETEEGLNVKTYSTSDCGGDGKTACCQPTEEDAVDRDED</sequence>
<dbReference type="AlphaFoldDB" id="A0AAE3LGL4"/>
<dbReference type="Proteomes" id="UP001208131">
    <property type="component" value="Unassembled WGS sequence"/>
</dbReference>
<reference evidence="1 2" key="1">
    <citation type="journal article" date="2021" name="ISME Commun">
        <title>Automated analysis of genomic sequences facilitates high-throughput and comprehensive description of bacteria.</title>
        <authorList>
            <person name="Hitch T.C.A."/>
        </authorList>
    </citation>
    <scope>NUCLEOTIDE SEQUENCE [LARGE SCALE GENOMIC DNA]</scope>
    <source>
        <strain evidence="1 2">Sanger_31</strain>
    </source>
</reference>
<protein>
    <submittedName>
        <fullName evidence="1">Uncharacterized protein</fullName>
    </submittedName>
</protein>
<name>A0AAE3LGL4_9FIRM</name>
<evidence type="ECO:0000313" key="1">
    <source>
        <dbReference type="EMBL" id="MCU6704505.1"/>
    </source>
</evidence>
<proteinExistence type="predicted"/>
<keyword evidence="2" id="KW-1185">Reference proteome</keyword>
<organism evidence="1 2">
    <name type="scientific">Hominimerdicola aceti</name>
    <dbReference type="NCBI Taxonomy" id="2981726"/>
    <lineage>
        <taxon>Bacteria</taxon>
        <taxon>Bacillati</taxon>
        <taxon>Bacillota</taxon>
        <taxon>Clostridia</taxon>
        <taxon>Eubacteriales</taxon>
        <taxon>Oscillospiraceae</taxon>
        <taxon>Hominimerdicola</taxon>
    </lineage>
</organism>
<dbReference type="EMBL" id="JAOQJZ010000001">
    <property type="protein sequence ID" value="MCU6704505.1"/>
    <property type="molecule type" value="Genomic_DNA"/>
</dbReference>
<accession>A0AAE3LGL4</accession>
<evidence type="ECO:0000313" key="2">
    <source>
        <dbReference type="Proteomes" id="UP001208131"/>
    </source>
</evidence>